<dbReference type="Pfam" id="PF13681">
    <property type="entry name" value="PilX"/>
    <property type="match status" value="1"/>
</dbReference>
<sequence>MKFAEQERGAALVTMLFLMLALLMMSLSGTRAALAGAKSARYERDRQVAHAAAEAALVDAERDIDGAAGPASPRTAIFTALDADAFDQRCSGRAEKTGLCKPAAGAAPAWQAADLQGEAGVEYGRFSGRTLPTGSGSLPAAAPRYLVELLPASPPTSEPLFRITALGVGADPATVVVLQSYYRRAAGTAPARRLGWREIANWPALHRAASK</sequence>
<gene>
    <name evidence="3" type="ORF">ACFPQ5_21510</name>
</gene>
<feature type="domain" description="PilX/PilW C-terminal" evidence="1">
    <location>
        <begin position="98"/>
        <end position="184"/>
    </location>
</feature>
<comment type="caution">
    <text evidence="3">The sequence shown here is derived from an EMBL/GenBank/DDBJ whole genome shotgun (WGS) entry which is preliminary data.</text>
</comment>
<dbReference type="Proteomes" id="UP001596101">
    <property type="component" value="Unassembled WGS sequence"/>
</dbReference>
<dbReference type="EMBL" id="JBHSMR010000014">
    <property type="protein sequence ID" value="MFC5480789.1"/>
    <property type="molecule type" value="Genomic_DNA"/>
</dbReference>
<keyword evidence="4" id="KW-1185">Reference proteome</keyword>
<protein>
    <submittedName>
        <fullName evidence="3">Pilus assembly protein</fullName>
    </submittedName>
</protein>
<name>A0ABW0MSD3_9BURK</name>
<evidence type="ECO:0000259" key="1">
    <source>
        <dbReference type="Pfam" id="PF13681"/>
    </source>
</evidence>
<dbReference type="RefSeq" id="WP_379760641.1">
    <property type="nucleotide sequence ID" value="NZ_JBHSMR010000014.1"/>
</dbReference>
<evidence type="ECO:0000313" key="3">
    <source>
        <dbReference type="EMBL" id="MFC5480789.1"/>
    </source>
</evidence>
<dbReference type="InterPro" id="IPR025746">
    <property type="entry name" value="PilX_N_dom"/>
</dbReference>
<organism evidence="3 4">
    <name type="scientific">Massilia suwonensis</name>
    <dbReference type="NCBI Taxonomy" id="648895"/>
    <lineage>
        <taxon>Bacteria</taxon>
        <taxon>Pseudomonadati</taxon>
        <taxon>Pseudomonadota</taxon>
        <taxon>Betaproteobacteria</taxon>
        <taxon>Burkholderiales</taxon>
        <taxon>Oxalobacteraceae</taxon>
        <taxon>Telluria group</taxon>
        <taxon>Massilia</taxon>
    </lineage>
</organism>
<accession>A0ABW0MSD3</accession>
<proteinExistence type="predicted"/>
<reference evidence="4" key="1">
    <citation type="journal article" date="2019" name="Int. J. Syst. Evol. Microbiol.">
        <title>The Global Catalogue of Microorganisms (GCM) 10K type strain sequencing project: providing services to taxonomists for standard genome sequencing and annotation.</title>
        <authorList>
            <consortium name="The Broad Institute Genomics Platform"/>
            <consortium name="The Broad Institute Genome Sequencing Center for Infectious Disease"/>
            <person name="Wu L."/>
            <person name="Ma J."/>
        </authorList>
    </citation>
    <scope>NUCLEOTIDE SEQUENCE [LARGE SCALE GENOMIC DNA]</scope>
    <source>
        <strain evidence="4">CCUG 43111</strain>
    </source>
</reference>
<evidence type="ECO:0000259" key="2">
    <source>
        <dbReference type="Pfam" id="PF14341"/>
    </source>
</evidence>
<feature type="domain" description="Type 4 fimbrial biogenesis protein PilX N-terminal" evidence="2">
    <location>
        <begin position="8"/>
        <end position="57"/>
    </location>
</feature>
<dbReference type="Pfam" id="PF14341">
    <property type="entry name" value="PilX_N"/>
    <property type="match status" value="1"/>
</dbReference>
<evidence type="ECO:0000313" key="4">
    <source>
        <dbReference type="Proteomes" id="UP001596101"/>
    </source>
</evidence>
<dbReference type="InterPro" id="IPR025205">
    <property type="entry name" value="PilX/PilW_C"/>
</dbReference>